<dbReference type="Proteomes" id="UP000472240">
    <property type="component" value="Chromosome 5"/>
</dbReference>
<reference evidence="4 5" key="1">
    <citation type="journal article" date="2015" name="Annu Rev Anim Biosci">
        <title>The Genome 10K Project: a way forward.</title>
        <authorList>
            <person name="Koepfli K.P."/>
            <person name="Paten B."/>
            <person name="O'Brien S.J."/>
            <person name="Koepfli K.P."/>
            <person name="Paten B."/>
            <person name="Antunes A."/>
            <person name="Belov K."/>
            <person name="Bustamante C."/>
            <person name="Castoe T.A."/>
            <person name="Clawson H."/>
            <person name="Crawford A.J."/>
            <person name="Diekhans M."/>
            <person name="Distel D."/>
            <person name="Durbin R."/>
            <person name="Earl D."/>
            <person name="Fujita M.K."/>
            <person name="Gamble T."/>
            <person name="Georges A."/>
            <person name="Gemmell N."/>
            <person name="Gilbert M.T."/>
            <person name="Graves J.M."/>
            <person name="Green R.E."/>
            <person name="Hickey G."/>
            <person name="Jarvis E.D."/>
            <person name="Johnson W."/>
            <person name="Komissarov A."/>
            <person name="Korf I."/>
            <person name="Kuhn R."/>
            <person name="Larkin D.M."/>
            <person name="Lewin H."/>
            <person name="Lopez J.V."/>
            <person name="Ma J."/>
            <person name="Marques-Bonet T."/>
            <person name="Miller W."/>
            <person name="Murphy R."/>
            <person name="Pevzner P."/>
            <person name="Shapiro B."/>
            <person name="Steiner C."/>
            <person name="Tamazian G."/>
            <person name="Venkatesh B."/>
            <person name="Wang J."/>
            <person name="Wayne R."/>
            <person name="Wiley E."/>
            <person name="Yang H."/>
            <person name="Zhang G."/>
            <person name="Haussler D."/>
            <person name="Ryder O."/>
            <person name="O'Brien S.J."/>
        </authorList>
    </citation>
    <scope>NUCLEOTIDE SEQUENCE</scope>
</reference>
<dbReference type="GeneTree" id="ENSGT00940000154706"/>
<feature type="domain" description="PWWP" evidence="3">
    <location>
        <begin position="5"/>
        <end position="62"/>
    </location>
</feature>
<evidence type="ECO:0000256" key="1">
    <source>
        <dbReference type="ARBA" id="ARBA00039324"/>
    </source>
</evidence>
<proteinExistence type="predicted"/>
<accession>A0A671EP33</accession>
<dbReference type="Ensembl" id="ENSRFET00010016578.1">
    <property type="protein sequence ID" value="ENSRFEP00010015179.1"/>
    <property type="gene ID" value="ENSRFEG00010010303.1"/>
</dbReference>
<reference evidence="4 5" key="2">
    <citation type="journal article" date="2018" name="Annu Rev Anim Biosci">
        <title>Bat Biology, Genomes, and the Bat1K Project: To Generate Chromosome-Level Genomes for All Living Bat Species.</title>
        <authorList>
            <person name="Teeling E.C."/>
            <person name="Vernes S.C."/>
            <person name="Davalos L.M."/>
            <person name="Ray D.A."/>
            <person name="Gilbert M.T.P."/>
            <person name="Myers E."/>
        </authorList>
    </citation>
    <scope>NUCLEOTIDE SEQUENCE</scope>
</reference>
<reference evidence="4" key="4">
    <citation type="submission" date="2025-08" db="UniProtKB">
        <authorList>
            <consortium name="Ensembl"/>
        </authorList>
    </citation>
    <scope>IDENTIFICATION</scope>
</reference>
<sequence length="83" mass="9179">MTRHFEPGDLIFIKMTGYPSCPAKVDEVPNGTVKPPTNKLPISLLGTHETAFLGPKDIVPYSENTESMENQINEKALMKAYGK</sequence>
<evidence type="ECO:0000313" key="4">
    <source>
        <dbReference type="Ensembl" id="ENSRFEP00010015179.1"/>
    </source>
</evidence>
<name>A0A671EP33_RHIFE</name>
<dbReference type="Pfam" id="PF00855">
    <property type="entry name" value="PWWP"/>
    <property type="match status" value="1"/>
</dbReference>
<dbReference type="SMART" id="SM00293">
    <property type="entry name" value="PWWP"/>
    <property type="match status" value="1"/>
</dbReference>
<dbReference type="Gene3D" id="2.30.30.140">
    <property type="match status" value="1"/>
</dbReference>
<dbReference type="InParanoid" id="A0A671EP33"/>
<dbReference type="SUPFAM" id="SSF63748">
    <property type="entry name" value="Tudor/PWWP/MBT"/>
    <property type="match status" value="1"/>
</dbReference>
<dbReference type="AlphaFoldDB" id="A0A671EP33"/>
<keyword evidence="5" id="KW-1185">Reference proteome</keyword>
<organism evidence="4 5">
    <name type="scientific">Rhinolophus ferrumequinum</name>
    <name type="common">Greater horseshoe bat</name>
    <dbReference type="NCBI Taxonomy" id="59479"/>
    <lineage>
        <taxon>Eukaryota</taxon>
        <taxon>Metazoa</taxon>
        <taxon>Chordata</taxon>
        <taxon>Craniata</taxon>
        <taxon>Vertebrata</taxon>
        <taxon>Euteleostomi</taxon>
        <taxon>Mammalia</taxon>
        <taxon>Eutheria</taxon>
        <taxon>Laurasiatheria</taxon>
        <taxon>Chiroptera</taxon>
        <taxon>Yinpterochiroptera</taxon>
        <taxon>Rhinolophoidea</taxon>
        <taxon>Rhinolophidae</taxon>
        <taxon>Rhinolophinae</taxon>
        <taxon>Rhinolophus</taxon>
    </lineage>
</organism>
<evidence type="ECO:0000313" key="5">
    <source>
        <dbReference type="Proteomes" id="UP000472240"/>
    </source>
</evidence>
<evidence type="ECO:0000256" key="2">
    <source>
        <dbReference type="ARBA" id="ARBA00041831"/>
    </source>
</evidence>
<protein>
    <recommendedName>
        <fullName evidence="1">PC4 and SFRS1-interacting protein</fullName>
    </recommendedName>
    <alternativeName>
        <fullName evidence="2">Lens epithelium-derived growth factor</fullName>
    </alternativeName>
</protein>
<dbReference type="InterPro" id="IPR000313">
    <property type="entry name" value="PWWP_dom"/>
</dbReference>
<dbReference type="PANTHER" id="PTHR12550">
    <property type="entry name" value="HEPATOMA-DERIVED GROWTH FACTOR-RELATED"/>
    <property type="match status" value="1"/>
</dbReference>
<reference evidence="4" key="5">
    <citation type="submission" date="2025-09" db="UniProtKB">
        <authorList>
            <consortium name="Ensembl"/>
        </authorList>
    </citation>
    <scope>IDENTIFICATION</scope>
</reference>
<dbReference type="PANTHER" id="PTHR12550:SF42">
    <property type="entry name" value="PC4 AND SFRS1-INTERACTING PROTEIN"/>
    <property type="match status" value="1"/>
</dbReference>
<reference evidence="5" key="3">
    <citation type="submission" date="2018-12" db="EMBL/GenBank/DDBJ databases">
        <title>G10K-VGP greater horseshoe bat female genome, primary haplotype.</title>
        <authorList>
            <person name="Teeling E."/>
            <person name="Myers G."/>
            <person name="Vernes S."/>
            <person name="Pippel M."/>
            <person name="Winkler S."/>
            <person name="Fedrigo O."/>
            <person name="Rhie A."/>
            <person name="Koren S."/>
            <person name="Phillippy A."/>
            <person name="Lewin H."/>
            <person name="Damas J."/>
            <person name="Howe K."/>
            <person name="Mountcastle J."/>
            <person name="Jarvis E.D."/>
        </authorList>
    </citation>
    <scope>NUCLEOTIDE SEQUENCE [LARGE SCALE GENOMIC DNA]</scope>
</reference>
<evidence type="ECO:0000259" key="3">
    <source>
        <dbReference type="SMART" id="SM00293"/>
    </source>
</evidence>